<organism evidence="2 3">
    <name type="scientific">Aeromicrobium terrae</name>
    <dbReference type="NCBI Taxonomy" id="2498846"/>
    <lineage>
        <taxon>Bacteria</taxon>
        <taxon>Bacillati</taxon>
        <taxon>Actinomycetota</taxon>
        <taxon>Actinomycetes</taxon>
        <taxon>Propionibacteriales</taxon>
        <taxon>Nocardioidaceae</taxon>
        <taxon>Aeromicrobium</taxon>
    </lineage>
</organism>
<reference evidence="2 3" key="1">
    <citation type="submission" date="2019-06" db="EMBL/GenBank/DDBJ databases">
        <title>Aeromicrobium sp. nov., isolated from a maize field.</title>
        <authorList>
            <person name="Lin S.-Y."/>
            <person name="Tsai C.-F."/>
            <person name="Young C.-C."/>
        </authorList>
    </citation>
    <scope>NUCLEOTIDE SEQUENCE [LARGE SCALE GENOMIC DNA]</scope>
    <source>
        <strain evidence="2 3">CC-CFT486</strain>
    </source>
</reference>
<dbReference type="OrthoDB" id="9132139at2"/>
<feature type="domain" description="N-acetyltransferase" evidence="1">
    <location>
        <begin position="17"/>
        <end position="185"/>
    </location>
</feature>
<evidence type="ECO:0000313" key="3">
    <source>
        <dbReference type="Proteomes" id="UP000321571"/>
    </source>
</evidence>
<dbReference type="InterPro" id="IPR051531">
    <property type="entry name" value="N-acetyltransferase"/>
</dbReference>
<protein>
    <submittedName>
        <fullName evidence="2">GNAT family N-acetyltransferase</fullName>
    </submittedName>
</protein>
<keyword evidence="3" id="KW-1185">Reference proteome</keyword>
<dbReference type="Gene3D" id="3.40.630.30">
    <property type="match status" value="1"/>
</dbReference>
<proteinExistence type="predicted"/>
<keyword evidence="2" id="KW-0808">Transferase</keyword>
<dbReference type="EMBL" id="VDUX01000006">
    <property type="protein sequence ID" value="TXL57604.1"/>
    <property type="molecule type" value="Genomic_DNA"/>
</dbReference>
<dbReference type="Proteomes" id="UP000321571">
    <property type="component" value="Unassembled WGS sequence"/>
</dbReference>
<dbReference type="InterPro" id="IPR000182">
    <property type="entry name" value="GNAT_dom"/>
</dbReference>
<dbReference type="InterPro" id="IPR016181">
    <property type="entry name" value="Acyl_CoA_acyltransferase"/>
</dbReference>
<name>A0A5C8NGY5_9ACTN</name>
<dbReference type="PANTHER" id="PTHR43792">
    <property type="entry name" value="GNAT FAMILY, PUTATIVE (AFU_ORTHOLOGUE AFUA_3G00765)-RELATED-RELATED"/>
    <property type="match status" value="1"/>
</dbReference>
<dbReference type="AlphaFoldDB" id="A0A5C8NGY5"/>
<dbReference type="PROSITE" id="PS51186">
    <property type="entry name" value="GNAT"/>
    <property type="match status" value="1"/>
</dbReference>
<dbReference type="Pfam" id="PF13302">
    <property type="entry name" value="Acetyltransf_3"/>
    <property type="match status" value="1"/>
</dbReference>
<evidence type="ECO:0000313" key="2">
    <source>
        <dbReference type="EMBL" id="TXL57604.1"/>
    </source>
</evidence>
<sequence>MTTTLADLTWPVRTERLELRPARVEDAEAVWTYRQLPEVSRWTGSFSPEHDAWVESFFGEERIDDALVVEHEGRIVGDLMVKLEDGWAQHEVKDQVAKCQAELGWTFDPAVGGRGLATEAVRALFGICFDGLGLRRVIALCFADNEPSWRLMERVGMRREQHNVNESLHAELGWRDGFGYALLADEWRASSG</sequence>
<dbReference type="GO" id="GO:0016747">
    <property type="term" value="F:acyltransferase activity, transferring groups other than amino-acyl groups"/>
    <property type="evidence" value="ECO:0007669"/>
    <property type="project" value="InterPro"/>
</dbReference>
<gene>
    <name evidence="2" type="ORF">FHP06_12495</name>
</gene>
<evidence type="ECO:0000259" key="1">
    <source>
        <dbReference type="PROSITE" id="PS51186"/>
    </source>
</evidence>
<dbReference type="RefSeq" id="WP_147687129.1">
    <property type="nucleotide sequence ID" value="NZ_VDUX01000006.1"/>
</dbReference>
<comment type="caution">
    <text evidence="2">The sequence shown here is derived from an EMBL/GenBank/DDBJ whole genome shotgun (WGS) entry which is preliminary data.</text>
</comment>
<dbReference type="SUPFAM" id="SSF55729">
    <property type="entry name" value="Acyl-CoA N-acyltransferases (Nat)"/>
    <property type="match status" value="1"/>
</dbReference>
<accession>A0A5C8NGY5</accession>
<dbReference type="PANTHER" id="PTHR43792:SF1">
    <property type="entry name" value="N-ACETYLTRANSFERASE DOMAIN-CONTAINING PROTEIN"/>
    <property type="match status" value="1"/>
</dbReference>